<proteinExistence type="predicted"/>
<keyword evidence="6" id="KW-0472">Membrane</keyword>
<feature type="chain" id="PRO_5047434456" evidence="8">
    <location>
        <begin position="24"/>
        <end position="514"/>
    </location>
</feature>
<evidence type="ECO:0000256" key="3">
    <source>
        <dbReference type="ARBA" id="ARBA00004613"/>
    </source>
</evidence>
<keyword evidence="5 8" id="KW-0732">Signal</keyword>
<evidence type="ECO:0000256" key="6">
    <source>
        <dbReference type="ARBA" id="ARBA00023136"/>
    </source>
</evidence>
<accession>A0ABN0MZM7</accession>
<feature type="signal peptide" evidence="8">
    <location>
        <begin position="1"/>
        <end position="23"/>
    </location>
</feature>
<comment type="subcellular location">
    <subcellularLocation>
        <location evidence="1">Cell envelope</location>
    </subcellularLocation>
    <subcellularLocation>
        <location evidence="2">Cell outer membrane</location>
    </subcellularLocation>
    <subcellularLocation>
        <location evidence="3">Secreted</location>
    </subcellularLocation>
</comment>
<organism evidence="9 10">
    <name type="scientific">Chlamydia ibidis 10-1398/6</name>
    <dbReference type="NCBI Taxonomy" id="1046581"/>
    <lineage>
        <taxon>Bacteria</taxon>
        <taxon>Pseudomonadati</taxon>
        <taxon>Chlamydiota</taxon>
        <taxon>Chlamydiia</taxon>
        <taxon>Chlamydiales</taxon>
        <taxon>Chlamydiaceae</taxon>
        <taxon>Chlamydia/Chlamydophila group</taxon>
        <taxon>Chlamydia</taxon>
    </lineage>
</organism>
<gene>
    <name evidence="9" type="primary">pmp</name>
    <name evidence="9" type="ORF">H359_0448</name>
</gene>
<evidence type="ECO:0000313" key="10">
    <source>
        <dbReference type="Proteomes" id="UP000016064"/>
    </source>
</evidence>
<dbReference type="EMBL" id="APJW01000002">
    <property type="protein sequence ID" value="EQM62733.1"/>
    <property type="molecule type" value="Genomic_DNA"/>
</dbReference>
<dbReference type="NCBIfam" id="TIGR01376">
    <property type="entry name" value="POMP_repeat"/>
    <property type="match status" value="3"/>
</dbReference>
<evidence type="ECO:0000256" key="8">
    <source>
        <dbReference type="SAM" id="SignalP"/>
    </source>
</evidence>
<dbReference type="Pfam" id="PF02415">
    <property type="entry name" value="Chlam_PMP"/>
    <property type="match status" value="2"/>
</dbReference>
<dbReference type="InterPro" id="IPR003368">
    <property type="entry name" value="POMP_repeat"/>
</dbReference>
<keyword evidence="4" id="KW-0964">Secreted</keyword>
<name>A0ABN0MZM7_9CHLA</name>
<comment type="caution">
    <text evidence="9">The sequence shown here is derived from an EMBL/GenBank/DDBJ whole genome shotgun (WGS) entry which is preliminary data.</text>
</comment>
<evidence type="ECO:0000256" key="4">
    <source>
        <dbReference type="ARBA" id="ARBA00022525"/>
    </source>
</evidence>
<evidence type="ECO:0000256" key="5">
    <source>
        <dbReference type="ARBA" id="ARBA00022729"/>
    </source>
</evidence>
<evidence type="ECO:0000313" key="9">
    <source>
        <dbReference type="EMBL" id="EQM62733.1"/>
    </source>
</evidence>
<reference evidence="9 10" key="1">
    <citation type="submission" date="2013-07" db="EMBL/GenBank/DDBJ databases">
        <title>Isolation of a new Chlamydia species from the feral Sacred Ibis (Threskiornis aethiopicus): Chlamydia ibidis.</title>
        <authorList>
            <person name="Vorimore F."/>
            <person name="Hsia R.-C."/>
            <person name="Huot-Creasy H."/>
            <person name="Bastian S."/>
            <person name="Deruyter L."/>
            <person name="Passet A."/>
            <person name="Sachse K."/>
            <person name="Bavoil P."/>
            <person name="Myers G."/>
            <person name="Laroucau K."/>
        </authorList>
    </citation>
    <scope>NUCLEOTIDE SEQUENCE [LARGE SCALE GENOMIC DNA]</scope>
    <source>
        <strain evidence="9 10">10-1398/6</strain>
    </source>
</reference>
<evidence type="ECO:0000256" key="2">
    <source>
        <dbReference type="ARBA" id="ARBA00004442"/>
    </source>
</evidence>
<sequence length="514" mass="52175">MKRLNLWLLMSSTLITTSQLCFAQAQNIGPSNGCSGSSSFTTLNANEYNCSGDIHFSNLSLTSSNNSCFCPTTTSSGLTLTGNGGCLCFEYITNADTSKPAAIEVGGSNQPLSVSGFSNFVCMYCPTTATNKCYGAVKVSGQATFNNNTAIKFQNNCCLTSSQCGGAICCAGLTLKNTSDSVVFANNKAEQDGGAISSTAAMTISNNNSILFANNIAKTSGNGGAINSSDSITISNNGNVIFSDNDASQGTSGKGGAISCITSSKTLNFSGNSGLTFANNIAKEKGGAIATDSLNLIADGPTLFTGNTVINTTEGSGGAIAITGTNGTCTLHAQAGDIIFDANTLVKTGSSSSKKRNAIDLSTSNGAVTLKSKEGYGIYFYDPISGTGTGTVTINDASHTGSVVFSGEKLSAEEAKVADNLKSSLGQAVTLSKGTLILKDGVTLQAKSITQSDNTSTTIMDLGTTLIATDSGSSNSVLSLPNLAINIASLGGGGVPPKLVSQQVAHRIQAPNLL</sequence>
<protein>
    <submittedName>
        <fullName evidence="9">Polymorphic outer membrane protein</fullName>
    </submittedName>
</protein>
<dbReference type="Proteomes" id="UP000016064">
    <property type="component" value="Unassembled WGS sequence"/>
</dbReference>
<evidence type="ECO:0000256" key="1">
    <source>
        <dbReference type="ARBA" id="ARBA00004196"/>
    </source>
</evidence>
<dbReference type="RefSeq" id="WP_021119587.1">
    <property type="nucleotide sequence ID" value="NZ_APJW01000002.1"/>
</dbReference>
<evidence type="ECO:0000256" key="7">
    <source>
        <dbReference type="ARBA" id="ARBA00023237"/>
    </source>
</evidence>
<keyword evidence="10" id="KW-1185">Reference proteome</keyword>
<keyword evidence="7" id="KW-0998">Cell outer membrane</keyword>